<dbReference type="HAMAP" id="MF_00376">
    <property type="entry name" value="Dephospho_CoA_kinase"/>
    <property type="match status" value="1"/>
</dbReference>
<dbReference type="GO" id="GO:0005524">
    <property type="term" value="F:ATP binding"/>
    <property type="evidence" value="ECO:0007669"/>
    <property type="project" value="UniProtKB-UniRule"/>
</dbReference>
<evidence type="ECO:0000313" key="5">
    <source>
        <dbReference type="EMBL" id="QPT54750.1"/>
    </source>
</evidence>
<dbReference type="InterPro" id="IPR001977">
    <property type="entry name" value="Depp_CoAkinase"/>
</dbReference>
<dbReference type="GO" id="GO:0015937">
    <property type="term" value="P:coenzyme A biosynthetic process"/>
    <property type="evidence" value="ECO:0007669"/>
    <property type="project" value="UniProtKB-UniRule"/>
</dbReference>
<keyword evidence="3" id="KW-0963">Cytoplasm</keyword>
<keyword evidence="3 5" id="KW-0808">Transferase</keyword>
<comment type="pathway">
    <text evidence="3">Cofactor biosynthesis; coenzyme A biosynthesis; CoA from (R)-pantothenate: step 5/5.</text>
</comment>
<keyword evidence="1 3" id="KW-0547">Nucleotide-binding</keyword>
<proteinExistence type="inferred from homology"/>
<feature type="binding site" evidence="3">
    <location>
        <begin position="10"/>
        <end position="15"/>
    </location>
    <ligand>
        <name>ATP</name>
        <dbReference type="ChEBI" id="CHEBI:30616"/>
    </ligand>
</feature>
<dbReference type="Proteomes" id="UP000594975">
    <property type="component" value="Chromosome"/>
</dbReference>
<dbReference type="InterPro" id="IPR027417">
    <property type="entry name" value="P-loop_NTPase"/>
</dbReference>
<dbReference type="Pfam" id="PF01121">
    <property type="entry name" value="CoaE"/>
    <property type="match status" value="1"/>
</dbReference>
<accession>A0A7T3CIE4</accession>
<keyword evidence="3 5" id="KW-0418">Kinase</keyword>
<dbReference type="CDD" id="cd02022">
    <property type="entry name" value="DPCK"/>
    <property type="match status" value="1"/>
</dbReference>
<gene>
    <name evidence="3" type="primary">coaE</name>
    <name evidence="5" type="ORF">I6G21_08655</name>
</gene>
<organism evidence="5 6">
    <name type="scientific">Rothia kristinae</name>
    <dbReference type="NCBI Taxonomy" id="37923"/>
    <lineage>
        <taxon>Bacteria</taxon>
        <taxon>Bacillati</taxon>
        <taxon>Actinomycetota</taxon>
        <taxon>Actinomycetes</taxon>
        <taxon>Micrococcales</taxon>
        <taxon>Micrococcaceae</taxon>
        <taxon>Rothia</taxon>
    </lineage>
</organism>
<dbReference type="EMBL" id="CP065738">
    <property type="protein sequence ID" value="QPT54750.1"/>
    <property type="molecule type" value="Genomic_DNA"/>
</dbReference>
<comment type="function">
    <text evidence="3">Catalyzes the phosphorylation of the 3'-hydroxyl group of dephosphocoenzyme A to form coenzyme A.</text>
</comment>
<evidence type="ECO:0000256" key="1">
    <source>
        <dbReference type="ARBA" id="ARBA00022741"/>
    </source>
</evidence>
<dbReference type="KEGG" id="rkr:I6G21_08655"/>
<dbReference type="PANTHER" id="PTHR10695">
    <property type="entry name" value="DEPHOSPHO-COA KINASE-RELATED"/>
    <property type="match status" value="1"/>
</dbReference>
<dbReference type="UniPathway" id="UPA00241">
    <property type="reaction ID" value="UER00356"/>
</dbReference>
<keyword evidence="2 3" id="KW-0067">ATP-binding</keyword>
<protein>
    <recommendedName>
        <fullName evidence="3 4">Dephospho-CoA kinase</fullName>
        <ecNumber evidence="3 4">2.7.1.24</ecNumber>
    </recommendedName>
    <alternativeName>
        <fullName evidence="3">Dephosphocoenzyme A kinase</fullName>
    </alternativeName>
</protein>
<dbReference type="PANTHER" id="PTHR10695:SF46">
    <property type="entry name" value="BIFUNCTIONAL COENZYME A SYNTHASE-RELATED"/>
    <property type="match status" value="1"/>
</dbReference>
<dbReference type="Gene3D" id="3.40.50.300">
    <property type="entry name" value="P-loop containing nucleotide triphosphate hydrolases"/>
    <property type="match status" value="1"/>
</dbReference>
<evidence type="ECO:0000256" key="4">
    <source>
        <dbReference type="NCBIfam" id="TIGR00152"/>
    </source>
</evidence>
<dbReference type="AlphaFoldDB" id="A0A7T3CIE4"/>
<comment type="subcellular location">
    <subcellularLocation>
        <location evidence="3">Cytoplasm</location>
    </subcellularLocation>
</comment>
<reference evidence="5 6" key="1">
    <citation type="submission" date="2020-12" db="EMBL/GenBank/DDBJ databases">
        <title>FDA dAtabase for Regulatory Grade micrObial Sequences (FDA-ARGOS): Supporting development and validation of Infectious Disease Dx tests.</title>
        <authorList>
            <person name="Sproer C."/>
            <person name="Gronow S."/>
            <person name="Severitt S."/>
            <person name="Schroder I."/>
            <person name="Tallon L."/>
            <person name="Sadzewicz L."/>
            <person name="Zhao X."/>
            <person name="Boylan J."/>
            <person name="Ott S."/>
            <person name="Bowen H."/>
            <person name="Vavikolanu K."/>
            <person name="Mehta A."/>
            <person name="Aluvathingal J."/>
            <person name="Nadendla S."/>
            <person name="Lowell S."/>
            <person name="Myers T."/>
            <person name="Yan Y."/>
            <person name="Sichtig H."/>
        </authorList>
    </citation>
    <scope>NUCLEOTIDE SEQUENCE [LARGE SCALE GENOMIC DNA]</scope>
    <source>
        <strain evidence="5 6">FDAARGOS_864</strain>
    </source>
</reference>
<comment type="similarity">
    <text evidence="3">Belongs to the CoaE family.</text>
</comment>
<keyword evidence="3" id="KW-0173">Coenzyme A biosynthesis</keyword>
<evidence type="ECO:0000313" key="6">
    <source>
        <dbReference type="Proteomes" id="UP000594975"/>
    </source>
</evidence>
<name>A0A7T3CIE4_9MICC</name>
<dbReference type="GO" id="GO:0004140">
    <property type="term" value="F:dephospho-CoA kinase activity"/>
    <property type="evidence" value="ECO:0007669"/>
    <property type="project" value="UniProtKB-UniRule"/>
</dbReference>
<sequence length="204" mass="22017">MHIGLTGGIGSGKSTVAARLGQLGAVVIDTDRISRELMAPGSPVLEQVTEVFGCEILDADGALDRPALARRVFGDEEARQRLNGIVHPAVREEAARQRVAAAQRPGFAGVIVEDIPLLVETGQAERFDGVLVVTAEEPERVRRLVEARGMDEGDVRARIAAQASDAERAAVATWTVDNSGAPEQTRAQVDRIWADWQEKLVRVH</sequence>
<evidence type="ECO:0000256" key="3">
    <source>
        <dbReference type="HAMAP-Rule" id="MF_00376"/>
    </source>
</evidence>
<dbReference type="GO" id="GO:0005737">
    <property type="term" value="C:cytoplasm"/>
    <property type="evidence" value="ECO:0007669"/>
    <property type="project" value="UniProtKB-SubCell"/>
</dbReference>
<dbReference type="NCBIfam" id="NF002879">
    <property type="entry name" value="PRK03333.1"/>
    <property type="match status" value="1"/>
</dbReference>
<dbReference type="NCBIfam" id="TIGR00152">
    <property type="entry name" value="dephospho-CoA kinase"/>
    <property type="match status" value="1"/>
</dbReference>
<comment type="catalytic activity">
    <reaction evidence="3">
        <text>3'-dephospho-CoA + ATP = ADP + CoA + H(+)</text>
        <dbReference type="Rhea" id="RHEA:18245"/>
        <dbReference type="ChEBI" id="CHEBI:15378"/>
        <dbReference type="ChEBI" id="CHEBI:30616"/>
        <dbReference type="ChEBI" id="CHEBI:57287"/>
        <dbReference type="ChEBI" id="CHEBI:57328"/>
        <dbReference type="ChEBI" id="CHEBI:456216"/>
        <dbReference type="EC" id="2.7.1.24"/>
    </reaction>
</comment>
<dbReference type="PROSITE" id="PS51219">
    <property type="entry name" value="DPCK"/>
    <property type="match status" value="1"/>
</dbReference>
<evidence type="ECO:0000256" key="2">
    <source>
        <dbReference type="ARBA" id="ARBA00022840"/>
    </source>
</evidence>
<dbReference type="EC" id="2.7.1.24" evidence="3 4"/>
<dbReference type="SUPFAM" id="SSF52540">
    <property type="entry name" value="P-loop containing nucleoside triphosphate hydrolases"/>
    <property type="match status" value="1"/>
</dbReference>